<accession>A0AAV4QID6</accession>
<protein>
    <submittedName>
        <fullName evidence="1">Uncharacterized protein</fullName>
    </submittedName>
</protein>
<sequence>MHKRVCEESIPAAEEQCRYRELDLIIDLSHISDVMQDLDDTQWSCTRSSEVKVSAQILGGKSQNCFEYVAQISSADVLAFLMDRLRKYKTFSAGEFEVNKTTSTDFGCGSGSERNPFICTQFSGKRFQERQLQLPG</sequence>
<dbReference type="AlphaFoldDB" id="A0AAV4QID6"/>
<name>A0AAV4QID6_9ARAC</name>
<dbReference type="Proteomes" id="UP001054837">
    <property type="component" value="Unassembled WGS sequence"/>
</dbReference>
<comment type="caution">
    <text evidence="1">The sequence shown here is derived from an EMBL/GenBank/DDBJ whole genome shotgun (WGS) entry which is preliminary data.</text>
</comment>
<evidence type="ECO:0000313" key="1">
    <source>
        <dbReference type="EMBL" id="GIY08935.1"/>
    </source>
</evidence>
<keyword evidence="2" id="KW-1185">Reference proteome</keyword>
<organism evidence="1 2">
    <name type="scientific">Caerostris darwini</name>
    <dbReference type="NCBI Taxonomy" id="1538125"/>
    <lineage>
        <taxon>Eukaryota</taxon>
        <taxon>Metazoa</taxon>
        <taxon>Ecdysozoa</taxon>
        <taxon>Arthropoda</taxon>
        <taxon>Chelicerata</taxon>
        <taxon>Arachnida</taxon>
        <taxon>Araneae</taxon>
        <taxon>Araneomorphae</taxon>
        <taxon>Entelegynae</taxon>
        <taxon>Araneoidea</taxon>
        <taxon>Araneidae</taxon>
        <taxon>Caerostris</taxon>
    </lineage>
</organism>
<evidence type="ECO:0000313" key="2">
    <source>
        <dbReference type="Proteomes" id="UP001054837"/>
    </source>
</evidence>
<proteinExistence type="predicted"/>
<reference evidence="1 2" key="1">
    <citation type="submission" date="2021-06" db="EMBL/GenBank/DDBJ databases">
        <title>Caerostris darwini draft genome.</title>
        <authorList>
            <person name="Kono N."/>
            <person name="Arakawa K."/>
        </authorList>
    </citation>
    <scope>NUCLEOTIDE SEQUENCE [LARGE SCALE GENOMIC DNA]</scope>
</reference>
<dbReference type="EMBL" id="BPLQ01004569">
    <property type="protein sequence ID" value="GIY08935.1"/>
    <property type="molecule type" value="Genomic_DNA"/>
</dbReference>
<gene>
    <name evidence="1" type="ORF">CDAR_373611</name>
</gene>